<accession>A0A2T0RQR5</accession>
<comment type="caution">
    <text evidence="1">The sequence shown here is derived from an EMBL/GenBank/DDBJ whole genome shotgun (WGS) entry which is preliminary data.</text>
</comment>
<reference evidence="1 2" key="1">
    <citation type="submission" date="2018-03" db="EMBL/GenBank/DDBJ databases">
        <title>Genomic Encyclopedia of Archaeal and Bacterial Type Strains, Phase II (KMG-II): from individual species to whole genera.</title>
        <authorList>
            <person name="Goeker M."/>
        </authorList>
    </citation>
    <scope>NUCLEOTIDE SEQUENCE [LARGE SCALE GENOMIC DNA]</scope>
    <source>
        <strain evidence="1 2">DSM 28354</strain>
    </source>
</reference>
<dbReference type="OrthoDB" id="5198309at2"/>
<dbReference type="AlphaFoldDB" id="A0A2T0RQR5"/>
<dbReference type="EMBL" id="PVTE01000041">
    <property type="protein sequence ID" value="PRY23501.1"/>
    <property type="molecule type" value="Genomic_DNA"/>
</dbReference>
<dbReference type="Proteomes" id="UP000238375">
    <property type="component" value="Unassembled WGS sequence"/>
</dbReference>
<proteinExistence type="predicted"/>
<sequence>MKFNDNDIEALLNFDGNTPIGQYNQLQWTTDFGADATGLTAKIVSAHEFFHSELNNTTVYGCLLQSYAYLSRGKSPFQSAFKQLLVELVQQCREAHEVYATWLSITVFSQNIDDQQARNVLMGNQLYESYYTLGNELVSEFPSLYLRQQVLTACLRFCFQSQTLAQTILGHLTDFAQSSVRSSEFPNQRFHHIRQHVGPSVLYAWVNEYIEQRKGLPAIDLLAAALAGQEDTQALLARENNDLAEQLMTWIYQTLQAHFNARGSASFDSRAHLSFFSQLLEHLQTNYPLPESPNQLIPNQTPDDYERSMVVTFENETILLAQKPLSCIIRHPHELTADLTERLLQGIGDEPHLFITGRLSFLLRDQYQFADPLDEAWLRQINGPFTAIQYSYLTEQGRVVVFIPFDSVTALTQFLMGKAAGVPVLGCVAVSAAYQSAWWQEWGDFFMDQCQTSCLLLDISPLHFVEDVFIQDEFVYYGKMIINTGDRSFTTLVFQTIQAGQIQATLIAPCSDVYGSVLHYYIQHRYQQYQLDSLLTKIEYRQLPLILGHLFKEERSFYFRSPNTQFL</sequence>
<evidence type="ECO:0000313" key="2">
    <source>
        <dbReference type="Proteomes" id="UP000238375"/>
    </source>
</evidence>
<evidence type="ECO:0000313" key="1">
    <source>
        <dbReference type="EMBL" id="PRY23501.1"/>
    </source>
</evidence>
<keyword evidence="2" id="KW-1185">Reference proteome</keyword>
<name>A0A2T0RQR5_9BACT</name>
<gene>
    <name evidence="1" type="ORF">CLV58_14122</name>
</gene>
<protein>
    <submittedName>
        <fullName evidence="1">Uncharacterized protein</fullName>
    </submittedName>
</protein>
<dbReference type="RefSeq" id="WP_146141553.1">
    <property type="nucleotide sequence ID" value="NZ_PVTE01000041.1"/>
</dbReference>
<organism evidence="1 2">
    <name type="scientific">Spirosoma oryzae</name>
    <dbReference type="NCBI Taxonomy" id="1469603"/>
    <lineage>
        <taxon>Bacteria</taxon>
        <taxon>Pseudomonadati</taxon>
        <taxon>Bacteroidota</taxon>
        <taxon>Cytophagia</taxon>
        <taxon>Cytophagales</taxon>
        <taxon>Cytophagaceae</taxon>
        <taxon>Spirosoma</taxon>
    </lineage>
</organism>